<proteinExistence type="predicted"/>
<keyword evidence="2" id="KW-0067">ATP-binding</keyword>
<dbReference type="Pfam" id="PF00176">
    <property type="entry name" value="SNF2-rel_dom"/>
    <property type="match status" value="1"/>
</dbReference>
<dbReference type="EMBL" id="AVOT02008765">
    <property type="protein sequence ID" value="MBW0486673.1"/>
    <property type="molecule type" value="Genomic_DNA"/>
</dbReference>
<evidence type="ECO:0000313" key="4">
    <source>
        <dbReference type="EMBL" id="MBW0486673.1"/>
    </source>
</evidence>
<dbReference type="InterPro" id="IPR000330">
    <property type="entry name" value="SNF2_N"/>
</dbReference>
<dbReference type="AlphaFoldDB" id="A0A9Q3CPN9"/>
<dbReference type="OrthoDB" id="5330228at2759"/>
<keyword evidence="1" id="KW-0547">Nucleotide-binding</keyword>
<evidence type="ECO:0000256" key="2">
    <source>
        <dbReference type="ARBA" id="ARBA00022840"/>
    </source>
</evidence>
<name>A0A9Q3CPN9_9BASI</name>
<dbReference type="SUPFAM" id="SSF52540">
    <property type="entry name" value="P-loop containing nucleoside triphosphate hydrolases"/>
    <property type="match status" value="1"/>
</dbReference>
<dbReference type="Gene3D" id="3.40.50.10810">
    <property type="entry name" value="Tandem AAA-ATPase domain"/>
    <property type="match status" value="1"/>
</dbReference>
<evidence type="ECO:0000256" key="1">
    <source>
        <dbReference type="ARBA" id="ARBA00022741"/>
    </source>
</evidence>
<keyword evidence="5" id="KW-1185">Reference proteome</keyword>
<sequence>MITKKVISTFKYLSTNTPPGGLLADDMGLGKTIQSIALIGTSKERLITNPQHSMRTSLNHQLAIRNIQECSCWSTASKNLPWPHSSLIIQGPNLKMCCLHHFLN</sequence>
<dbReference type="InterPro" id="IPR027417">
    <property type="entry name" value="P-loop_NTPase"/>
</dbReference>
<accession>A0A9Q3CPN9</accession>
<evidence type="ECO:0000313" key="5">
    <source>
        <dbReference type="Proteomes" id="UP000765509"/>
    </source>
</evidence>
<protein>
    <recommendedName>
        <fullName evidence="3">SNF2 N-terminal domain-containing protein</fullName>
    </recommendedName>
</protein>
<dbReference type="InterPro" id="IPR038718">
    <property type="entry name" value="SNF2-like_sf"/>
</dbReference>
<dbReference type="Proteomes" id="UP000765509">
    <property type="component" value="Unassembled WGS sequence"/>
</dbReference>
<comment type="caution">
    <text evidence="4">The sequence shown here is derived from an EMBL/GenBank/DDBJ whole genome shotgun (WGS) entry which is preliminary data.</text>
</comment>
<dbReference type="GO" id="GO:0005524">
    <property type="term" value="F:ATP binding"/>
    <property type="evidence" value="ECO:0007669"/>
    <property type="project" value="InterPro"/>
</dbReference>
<evidence type="ECO:0000259" key="3">
    <source>
        <dbReference type="Pfam" id="PF00176"/>
    </source>
</evidence>
<gene>
    <name evidence="4" type="ORF">O181_026388</name>
</gene>
<organism evidence="4 5">
    <name type="scientific">Austropuccinia psidii MF-1</name>
    <dbReference type="NCBI Taxonomy" id="1389203"/>
    <lineage>
        <taxon>Eukaryota</taxon>
        <taxon>Fungi</taxon>
        <taxon>Dikarya</taxon>
        <taxon>Basidiomycota</taxon>
        <taxon>Pucciniomycotina</taxon>
        <taxon>Pucciniomycetes</taxon>
        <taxon>Pucciniales</taxon>
        <taxon>Sphaerophragmiaceae</taxon>
        <taxon>Austropuccinia</taxon>
    </lineage>
</organism>
<reference evidence="4" key="1">
    <citation type="submission" date="2021-03" db="EMBL/GenBank/DDBJ databases">
        <title>Draft genome sequence of rust myrtle Austropuccinia psidii MF-1, a brazilian biotype.</title>
        <authorList>
            <person name="Quecine M.C."/>
            <person name="Pachon D.M.R."/>
            <person name="Bonatelli M.L."/>
            <person name="Correr F.H."/>
            <person name="Franceschini L.M."/>
            <person name="Leite T.F."/>
            <person name="Margarido G.R.A."/>
            <person name="Almeida C.A."/>
            <person name="Ferrarezi J.A."/>
            <person name="Labate C.A."/>
        </authorList>
    </citation>
    <scope>NUCLEOTIDE SEQUENCE</scope>
    <source>
        <strain evidence="4">MF-1</strain>
    </source>
</reference>
<feature type="domain" description="SNF2 N-terminal" evidence="3">
    <location>
        <begin position="13"/>
        <end position="44"/>
    </location>
</feature>